<name>A0A6G0Z7S1_APHCR</name>
<protein>
    <submittedName>
        <fullName evidence="1">Protein ANTAGONIST OF LIKE HETEROCHROMATIN PROTEIN 1-like</fullName>
    </submittedName>
</protein>
<proteinExistence type="predicted"/>
<keyword evidence="2" id="KW-1185">Reference proteome</keyword>
<dbReference type="OrthoDB" id="6780690at2759"/>
<dbReference type="Proteomes" id="UP000478052">
    <property type="component" value="Unassembled WGS sequence"/>
</dbReference>
<comment type="caution">
    <text evidence="1">The sequence shown here is derived from an EMBL/GenBank/DDBJ whole genome shotgun (WGS) entry which is preliminary data.</text>
</comment>
<accession>A0A6G0Z7S1</accession>
<dbReference type="EMBL" id="VUJU01001093">
    <property type="protein sequence ID" value="KAF0766839.1"/>
    <property type="molecule type" value="Genomic_DNA"/>
</dbReference>
<reference evidence="1 2" key="1">
    <citation type="submission" date="2019-08" db="EMBL/GenBank/DDBJ databases">
        <title>Whole genome of Aphis craccivora.</title>
        <authorList>
            <person name="Voronova N.V."/>
            <person name="Shulinski R.S."/>
            <person name="Bandarenka Y.V."/>
            <person name="Zhorov D.G."/>
            <person name="Warner D."/>
        </authorList>
    </citation>
    <scope>NUCLEOTIDE SEQUENCE [LARGE SCALE GENOMIC DNA]</scope>
    <source>
        <strain evidence="1">180601</strain>
        <tissue evidence="1">Whole Body</tissue>
    </source>
</reference>
<dbReference type="AlphaFoldDB" id="A0A6G0Z7S1"/>
<evidence type="ECO:0000313" key="1">
    <source>
        <dbReference type="EMBL" id="KAF0766839.1"/>
    </source>
</evidence>
<evidence type="ECO:0000313" key="2">
    <source>
        <dbReference type="Proteomes" id="UP000478052"/>
    </source>
</evidence>
<organism evidence="1 2">
    <name type="scientific">Aphis craccivora</name>
    <name type="common">Cowpea aphid</name>
    <dbReference type="NCBI Taxonomy" id="307492"/>
    <lineage>
        <taxon>Eukaryota</taxon>
        <taxon>Metazoa</taxon>
        <taxon>Ecdysozoa</taxon>
        <taxon>Arthropoda</taxon>
        <taxon>Hexapoda</taxon>
        <taxon>Insecta</taxon>
        <taxon>Pterygota</taxon>
        <taxon>Neoptera</taxon>
        <taxon>Paraneoptera</taxon>
        <taxon>Hemiptera</taxon>
        <taxon>Sternorrhyncha</taxon>
        <taxon>Aphidomorpha</taxon>
        <taxon>Aphidoidea</taxon>
        <taxon>Aphididae</taxon>
        <taxon>Aphidini</taxon>
        <taxon>Aphis</taxon>
        <taxon>Aphis</taxon>
    </lineage>
</organism>
<gene>
    <name evidence="1" type="ORF">FWK35_00007039</name>
</gene>
<sequence length="219" mass="25406">MQKKILFKLSNYAYKDFGKEPIRKIIKDNFDHSKYGLQDATDYEHQSPRPLYINVVYVTRPRHVATIKLLFLASYYSHIVSSVSNLFECAIKFRQYFRINYEQFNFLLSLVEEKLSVESTNRVKNPILPAEKHDSVTIRYINNEGFKKKTHTNIIPTTIQLSEPPHHSEVINLICYIFTQILTLKSDSEAIKSSSSRVAEEAVGQTVRVVVVVTNLIKY</sequence>